<organism evidence="9 10">
    <name type="scientific">Nonomuraea deserti</name>
    <dbReference type="NCBI Taxonomy" id="1848322"/>
    <lineage>
        <taxon>Bacteria</taxon>
        <taxon>Bacillati</taxon>
        <taxon>Actinomycetota</taxon>
        <taxon>Actinomycetes</taxon>
        <taxon>Streptosporangiales</taxon>
        <taxon>Streptosporangiaceae</taxon>
        <taxon>Nonomuraea</taxon>
    </lineage>
</organism>
<feature type="transmembrane region" description="Helical" evidence="8">
    <location>
        <begin position="26"/>
        <end position="47"/>
    </location>
</feature>
<protein>
    <submittedName>
        <fullName evidence="9">Multidrug efflux SMR transporter</fullName>
    </submittedName>
</protein>
<keyword evidence="10" id="KW-1185">Reference proteome</keyword>
<keyword evidence="6 8" id="KW-0472">Membrane</keyword>
<dbReference type="Proteomes" id="UP000295258">
    <property type="component" value="Unassembled WGS sequence"/>
</dbReference>
<keyword evidence="5 8" id="KW-1133">Transmembrane helix</keyword>
<comment type="caution">
    <text evidence="9">The sequence shown here is derived from an EMBL/GenBank/DDBJ whole genome shotgun (WGS) entry which is preliminary data.</text>
</comment>
<comment type="similarity">
    <text evidence="7">Belongs to the drug/metabolite transporter (DMT) superfamily. Small multidrug resistance (SMR) (TC 2.A.7.1) family.</text>
</comment>
<evidence type="ECO:0000256" key="8">
    <source>
        <dbReference type="SAM" id="Phobius"/>
    </source>
</evidence>
<feature type="transmembrane region" description="Helical" evidence="8">
    <location>
        <begin position="59"/>
        <end position="80"/>
    </location>
</feature>
<evidence type="ECO:0000313" key="10">
    <source>
        <dbReference type="Proteomes" id="UP000295258"/>
    </source>
</evidence>
<dbReference type="InterPro" id="IPR000390">
    <property type="entry name" value="Small_drug/metabolite_transptr"/>
</dbReference>
<evidence type="ECO:0000313" key="9">
    <source>
        <dbReference type="EMBL" id="TDC84925.1"/>
    </source>
</evidence>
<keyword evidence="4 7" id="KW-0812">Transmembrane</keyword>
<dbReference type="PANTHER" id="PTHR30561:SF1">
    <property type="entry name" value="MULTIDRUG TRANSPORTER EMRE"/>
    <property type="match status" value="1"/>
</dbReference>
<feature type="transmembrane region" description="Helical" evidence="8">
    <location>
        <begin position="86"/>
        <end position="104"/>
    </location>
</feature>
<reference evidence="9 10" key="1">
    <citation type="submission" date="2019-03" db="EMBL/GenBank/DDBJ databases">
        <title>Draft genome sequences of novel Actinobacteria.</title>
        <authorList>
            <person name="Sahin N."/>
            <person name="Ay H."/>
            <person name="Saygin H."/>
        </authorList>
    </citation>
    <scope>NUCLEOTIDE SEQUENCE [LARGE SCALE GENOMIC DNA]</scope>
    <source>
        <strain evidence="9 10">KC310</strain>
    </source>
</reference>
<gene>
    <name evidence="9" type="ORF">E1292_49140</name>
</gene>
<proteinExistence type="inferred from homology"/>
<dbReference type="GO" id="GO:0022857">
    <property type="term" value="F:transmembrane transporter activity"/>
    <property type="evidence" value="ECO:0007669"/>
    <property type="project" value="InterPro"/>
</dbReference>
<evidence type="ECO:0000256" key="6">
    <source>
        <dbReference type="ARBA" id="ARBA00023136"/>
    </source>
</evidence>
<dbReference type="Pfam" id="PF00893">
    <property type="entry name" value="Multi_Drug_Res"/>
    <property type="match status" value="1"/>
</dbReference>
<dbReference type="AlphaFoldDB" id="A0A4V2Y5N2"/>
<evidence type="ECO:0000256" key="4">
    <source>
        <dbReference type="ARBA" id="ARBA00022692"/>
    </source>
</evidence>
<dbReference type="Gene3D" id="1.10.3730.20">
    <property type="match status" value="1"/>
</dbReference>
<evidence type="ECO:0000256" key="5">
    <source>
        <dbReference type="ARBA" id="ARBA00022989"/>
    </source>
</evidence>
<dbReference type="FunFam" id="1.10.3730.20:FF:000001">
    <property type="entry name" value="Quaternary ammonium compound resistance transporter SugE"/>
    <property type="match status" value="1"/>
</dbReference>
<sequence length="107" mass="10749">MAWLLLALAIASEVLATSALKLSNGFTHLGWSAVVAAGYIVSFVLLAQALKLHLEVGTAYAVWSGAGTAAIALIGAAFLGETLTPLKIGGILLIIGGVVVLNLAGAH</sequence>
<accession>A0A4V2Y5N2</accession>
<evidence type="ECO:0000256" key="3">
    <source>
        <dbReference type="ARBA" id="ARBA00022475"/>
    </source>
</evidence>
<keyword evidence="3" id="KW-1003">Cell membrane</keyword>
<evidence type="ECO:0000256" key="1">
    <source>
        <dbReference type="ARBA" id="ARBA00004651"/>
    </source>
</evidence>
<comment type="subcellular location">
    <subcellularLocation>
        <location evidence="1 7">Cell membrane</location>
        <topology evidence="1 7">Multi-pass membrane protein</topology>
    </subcellularLocation>
</comment>
<dbReference type="EMBL" id="SMKO01000326">
    <property type="protein sequence ID" value="TDC84925.1"/>
    <property type="molecule type" value="Genomic_DNA"/>
</dbReference>
<dbReference type="PANTHER" id="PTHR30561">
    <property type="entry name" value="SMR FAMILY PROTON-DEPENDENT DRUG EFFLUX TRANSPORTER SUGE"/>
    <property type="match status" value="1"/>
</dbReference>
<dbReference type="InterPro" id="IPR037185">
    <property type="entry name" value="EmrE-like"/>
</dbReference>
<keyword evidence="2" id="KW-0813">Transport</keyword>
<evidence type="ECO:0000256" key="2">
    <source>
        <dbReference type="ARBA" id="ARBA00022448"/>
    </source>
</evidence>
<name>A0A4V2Y5N2_9ACTN</name>
<dbReference type="RefSeq" id="WP_132606683.1">
    <property type="nucleotide sequence ID" value="NZ_SMKO01000326.1"/>
</dbReference>
<dbReference type="InterPro" id="IPR045324">
    <property type="entry name" value="Small_multidrug_res"/>
</dbReference>
<dbReference type="SUPFAM" id="SSF103481">
    <property type="entry name" value="Multidrug resistance efflux transporter EmrE"/>
    <property type="match status" value="1"/>
</dbReference>
<dbReference type="GO" id="GO:0005886">
    <property type="term" value="C:plasma membrane"/>
    <property type="evidence" value="ECO:0007669"/>
    <property type="project" value="UniProtKB-SubCell"/>
</dbReference>
<evidence type="ECO:0000256" key="7">
    <source>
        <dbReference type="RuleBase" id="RU003942"/>
    </source>
</evidence>